<keyword evidence="3" id="KW-1185">Reference proteome</keyword>
<feature type="region of interest" description="Disordered" evidence="1">
    <location>
        <begin position="376"/>
        <end position="418"/>
    </location>
</feature>
<dbReference type="Pfam" id="PF13455">
    <property type="entry name" value="MUG113"/>
    <property type="match status" value="1"/>
</dbReference>
<accession>A0ABR1J8X8</accession>
<feature type="compositionally biased region" description="Pro residues" evidence="1">
    <location>
        <begin position="93"/>
        <end position="112"/>
    </location>
</feature>
<dbReference type="EMBL" id="JBANRG010000035">
    <property type="protein sequence ID" value="KAK7449636.1"/>
    <property type="molecule type" value="Genomic_DNA"/>
</dbReference>
<feature type="region of interest" description="Disordered" evidence="1">
    <location>
        <begin position="21"/>
        <end position="60"/>
    </location>
</feature>
<feature type="compositionally biased region" description="Polar residues" evidence="1">
    <location>
        <begin position="380"/>
        <end position="393"/>
    </location>
</feature>
<reference evidence="2 3" key="1">
    <citation type="submission" date="2024-01" db="EMBL/GenBank/DDBJ databases">
        <title>A draft genome for the cacao thread blight pathogen Marasmiellus scandens.</title>
        <authorList>
            <person name="Baruah I.K."/>
            <person name="Leung J."/>
            <person name="Bukari Y."/>
            <person name="Amoako-Attah I."/>
            <person name="Meinhardt L.W."/>
            <person name="Bailey B.A."/>
            <person name="Cohen S.P."/>
        </authorList>
    </citation>
    <scope>NUCLEOTIDE SEQUENCE [LARGE SCALE GENOMIC DNA]</scope>
    <source>
        <strain evidence="2 3">GH-19</strain>
    </source>
</reference>
<feature type="compositionally biased region" description="Low complexity" evidence="1">
    <location>
        <begin position="119"/>
        <end position="128"/>
    </location>
</feature>
<evidence type="ECO:0000313" key="2">
    <source>
        <dbReference type="EMBL" id="KAK7449636.1"/>
    </source>
</evidence>
<proteinExistence type="predicted"/>
<feature type="compositionally biased region" description="Low complexity" evidence="1">
    <location>
        <begin position="138"/>
        <end position="147"/>
    </location>
</feature>
<gene>
    <name evidence="2" type="ORF">VKT23_013111</name>
</gene>
<feature type="compositionally biased region" description="Polar residues" evidence="1">
    <location>
        <begin position="21"/>
        <end position="31"/>
    </location>
</feature>
<dbReference type="PANTHER" id="PTHR28094">
    <property type="entry name" value="MEIOTICALLY UP-REGULATED GENE 113 PROTEIN"/>
    <property type="match status" value="1"/>
</dbReference>
<sequence>MGFKKFLKSLIDEDKLSQEFSSLNVSQSTPDVTRPPQSSPSPSPSPLPHQQHIGNQFNGPVFVGGFHMPAPSTSSLTMQYALNNNHNNANYLSPPPLPRPPRVVSDPPPSFPHPVVYDPFSPSSLPSSPTRPPPKPSPDASVSSSPPKLIKPGRLRASSTPPSPTTSAASSPSSADEITQCAGVTKAGKRCTRQVKSGPAYSSAVPEDKTIERFCFQHTKEVLSSSGIYIRSQWIDFADYIPDYLSPDTQAALRAEMGKKRSTADEEGYIYTFEIRDPDDKKNIKLKVGRTVNVVRRINDWGKQCGSKEQVLRGYYPRTTEDGDDEDDSLMKGRVRAGGQGVWCHRLERLIHLELADLATSQQYLEPGWKPFVKGVGKGPSQQMQAAKTKLTNSSKSSSPSSSASSPPGTPNRSKKALGLGNGGGYVPCEDCGSIHKEIFQFKRFGKGRYEGKEWELIVRTVIEGWGMFVKDFVEL</sequence>
<protein>
    <submittedName>
        <fullName evidence="2">Uncharacterized protein</fullName>
    </submittedName>
</protein>
<feature type="compositionally biased region" description="Low complexity" evidence="1">
    <location>
        <begin position="394"/>
        <end position="407"/>
    </location>
</feature>
<feature type="region of interest" description="Disordered" evidence="1">
    <location>
        <begin position="87"/>
        <end position="178"/>
    </location>
</feature>
<name>A0ABR1J8X8_9AGAR</name>
<comment type="caution">
    <text evidence="2">The sequence shown here is derived from an EMBL/GenBank/DDBJ whole genome shotgun (WGS) entry which is preliminary data.</text>
</comment>
<dbReference type="PANTHER" id="PTHR28094:SF1">
    <property type="entry name" value="MEIOTICALLY UP-REGULATED GENE 113 PROTEIN"/>
    <property type="match status" value="1"/>
</dbReference>
<feature type="compositionally biased region" description="Pro residues" evidence="1">
    <location>
        <begin position="37"/>
        <end position="47"/>
    </location>
</feature>
<dbReference type="Proteomes" id="UP001498398">
    <property type="component" value="Unassembled WGS sequence"/>
</dbReference>
<organism evidence="2 3">
    <name type="scientific">Marasmiellus scandens</name>
    <dbReference type="NCBI Taxonomy" id="2682957"/>
    <lineage>
        <taxon>Eukaryota</taxon>
        <taxon>Fungi</taxon>
        <taxon>Dikarya</taxon>
        <taxon>Basidiomycota</taxon>
        <taxon>Agaricomycotina</taxon>
        <taxon>Agaricomycetes</taxon>
        <taxon>Agaricomycetidae</taxon>
        <taxon>Agaricales</taxon>
        <taxon>Marasmiineae</taxon>
        <taxon>Omphalotaceae</taxon>
        <taxon>Marasmiellus</taxon>
    </lineage>
</organism>
<evidence type="ECO:0000313" key="3">
    <source>
        <dbReference type="Proteomes" id="UP001498398"/>
    </source>
</evidence>
<feature type="compositionally biased region" description="Low complexity" evidence="1">
    <location>
        <begin position="157"/>
        <end position="175"/>
    </location>
</feature>
<evidence type="ECO:0000256" key="1">
    <source>
        <dbReference type="SAM" id="MobiDB-lite"/>
    </source>
</evidence>
<dbReference type="InterPro" id="IPR053006">
    <property type="entry name" value="Meiosis_regulatory"/>
</dbReference>